<feature type="transmembrane region" description="Helical" evidence="6">
    <location>
        <begin position="756"/>
        <end position="778"/>
    </location>
</feature>
<sequence>MKLMIRNLLYLFKRFKTAVVLNLFGLTIAFAAFLLIVMQVDYEMNYDAMHSKSGRTFRLEANHGEFEHNAIHCLMFSDAFVNSSAHITDYSYRYPFYGGERYCQIDEVDDQGEAKVFKENFQLCLPNISDVFDFHMKEGSVECLSIPGSVLIPESVAKRLFDKQSAIGKRIRMSGSSGWQPVSTTILTIGGVYKDFPGNTTVQNRIYVPMDQLDLLKSSWQMYANEIYVTLDDPLNKEEVLDHFNKTFDFAKSQMGSAQEIALRLTPLKDVYYTHDTTFDFNPKGHRETNYVLLGIAFLILFIAGINFTNLTTSLIPLRLKTINTHRVLGCSIYKLRAISLIESIVICLISYILALFIVNDLSYTPIANWVDADIRLSQYKGLILLTALIAILTGCLAGLYPAIRSTSYAPALVLKGSFGLSPKGKKVRVALIGFQYTVSIALIIVTLFMGLQNHFMTSSEQLGFNKDQVAIVNLTPEIYTKHKPQYIQKLKDYPGIEDVAFSVYELSKEDDMIDLEYARHEDKDVFFKVFYASENFLSVMDIQVEEGRDFTREDLNKAQSDYIINPAAERDFHLHPGDRFNDRTVLGVSKDFRFNSCRIASSPFVFALNNDIPNPKLVSYIRFNSKTNLQEAVAHVRETLKEIDPTFPFEISFYNTILNNLYQKEQTLGKLISLFGIMAILISIVGVFGLVLFETQYRRKEIGIRKINGATTGQILLMFNKTYIRIVSVCFIISIPIAWMGTQQWLENFAYKTPLHLWVFIVAFLIILSVTIGTVTFRNWQAANENPVNSVKSE</sequence>
<name>A0A1Y4IQX8_PARDI</name>
<feature type="transmembrane region" description="Helical" evidence="6">
    <location>
        <begin position="291"/>
        <end position="318"/>
    </location>
</feature>
<feature type="domain" description="ABC3 transporter permease C-terminal" evidence="7">
    <location>
        <begin position="296"/>
        <end position="409"/>
    </location>
</feature>
<feature type="domain" description="ABC3 transporter permease C-terminal" evidence="7">
    <location>
        <begin position="675"/>
        <end position="788"/>
    </location>
</feature>
<dbReference type="InterPro" id="IPR050250">
    <property type="entry name" value="Macrolide_Exporter_MacB"/>
</dbReference>
<evidence type="ECO:0000256" key="1">
    <source>
        <dbReference type="ARBA" id="ARBA00004651"/>
    </source>
</evidence>
<evidence type="ECO:0000259" key="8">
    <source>
        <dbReference type="Pfam" id="PF12704"/>
    </source>
</evidence>
<keyword evidence="4 6" id="KW-1133">Transmembrane helix</keyword>
<feature type="transmembrane region" description="Helical" evidence="6">
    <location>
        <begin position="723"/>
        <end position="741"/>
    </location>
</feature>
<protein>
    <submittedName>
        <fullName evidence="9">Multidrug ABC transporter substrate-binding protein</fullName>
    </submittedName>
</protein>
<dbReference type="PANTHER" id="PTHR30572">
    <property type="entry name" value="MEMBRANE COMPONENT OF TRANSPORTER-RELATED"/>
    <property type="match status" value="1"/>
</dbReference>
<evidence type="ECO:0000256" key="4">
    <source>
        <dbReference type="ARBA" id="ARBA00022989"/>
    </source>
</evidence>
<dbReference type="GO" id="GO:0005886">
    <property type="term" value="C:plasma membrane"/>
    <property type="evidence" value="ECO:0007669"/>
    <property type="project" value="UniProtKB-SubCell"/>
</dbReference>
<organism evidence="9 10">
    <name type="scientific">Parabacteroides distasonis</name>
    <dbReference type="NCBI Taxonomy" id="823"/>
    <lineage>
        <taxon>Bacteria</taxon>
        <taxon>Pseudomonadati</taxon>
        <taxon>Bacteroidota</taxon>
        <taxon>Bacteroidia</taxon>
        <taxon>Bacteroidales</taxon>
        <taxon>Tannerellaceae</taxon>
        <taxon>Parabacteroides</taxon>
    </lineage>
</organism>
<feature type="transmembrane region" description="Helical" evidence="6">
    <location>
        <begin position="672"/>
        <end position="694"/>
    </location>
</feature>
<feature type="transmembrane region" description="Helical" evidence="6">
    <location>
        <begin position="338"/>
        <end position="359"/>
    </location>
</feature>
<gene>
    <name evidence="9" type="ORF">B5F32_00720</name>
</gene>
<reference evidence="10" key="1">
    <citation type="submission" date="2017-04" db="EMBL/GenBank/DDBJ databases">
        <title>Function of individual gut microbiota members based on whole genome sequencing of pure cultures obtained from chicken caecum.</title>
        <authorList>
            <person name="Medvecky M."/>
            <person name="Cejkova D."/>
            <person name="Polansky O."/>
            <person name="Karasova D."/>
            <person name="Kubasova T."/>
            <person name="Cizek A."/>
            <person name="Rychlik I."/>
        </authorList>
    </citation>
    <scope>NUCLEOTIDE SEQUENCE [LARGE SCALE GENOMIC DNA]</scope>
    <source>
        <strain evidence="10">An199</strain>
    </source>
</reference>
<feature type="transmembrane region" description="Helical" evidence="6">
    <location>
        <begin position="20"/>
        <end position="40"/>
    </location>
</feature>
<comment type="subcellular location">
    <subcellularLocation>
        <location evidence="1">Cell membrane</location>
        <topology evidence="1">Multi-pass membrane protein</topology>
    </subcellularLocation>
</comment>
<keyword evidence="3 6" id="KW-0812">Transmembrane</keyword>
<evidence type="ECO:0000256" key="2">
    <source>
        <dbReference type="ARBA" id="ARBA00022475"/>
    </source>
</evidence>
<feature type="transmembrane region" description="Helical" evidence="6">
    <location>
        <begin position="379"/>
        <end position="401"/>
    </location>
</feature>
<evidence type="ECO:0000259" key="7">
    <source>
        <dbReference type="Pfam" id="PF02687"/>
    </source>
</evidence>
<dbReference type="Pfam" id="PF12704">
    <property type="entry name" value="MacB_PCD"/>
    <property type="match status" value="1"/>
</dbReference>
<evidence type="ECO:0000256" key="5">
    <source>
        <dbReference type="ARBA" id="ARBA00023136"/>
    </source>
</evidence>
<accession>A0A1Y4IQX8</accession>
<dbReference type="EMBL" id="NFJX01000001">
    <property type="protein sequence ID" value="OUP22758.1"/>
    <property type="molecule type" value="Genomic_DNA"/>
</dbReference>
<dbReference type="GO" id="GO:0022857">
    <property type="term" value="F:transmembrane transporter activity"/>
    <property type="evidence" value="ECO:0007669"/>
    <property type="project" value="TreeGrafter"/>
</dbReference>
<proteinExistence type="predicted"/>
<dbReference type="InterPro" id="IPR025857">
    <property type="entry name" value="MacB_PCD"/>
</dbReference>
<comment type="caution">
    <text evidence="9">The sequence shown here is derived from an EMBL/GenBank/DDBJ whole genome shotgun (WGS) entry which is preliminary data.</text>
</comment>
<dbReference type="InterPro" id="IPR003838">
    <property type="entry name" value="ABC3_permease_C"/>
</dbReference>
<dbReference type="AlphaFoldDB" id="A0A1Y4IQX8"/>
<dbReference type="PANTHER" id="PTHR30572:SF18">
    <property type="entry name" value="ABC-TYPE MACROLIDE FAMILY EXPORT SYSTEM PERMEASE COMPONENT 2"/>
    <property type="match status" value="1"/>
</dbReference>
<feature type="transmembrane region" description="Helical" evidence="6">
    <location>
        <begin position="430"/>
        <end position="452"/>
    </location>
</feature>
<feature type="domain" description="MacB-like periplasmic core" evidence="8">
    <location>
        <begin position="20"/>
        <end position="242"/>
    </location>
</feature>
<keyword evidence="5 6" id="KW-0472">Membrane</keyword>
<evidence type="ECO:0000256" key="6">
    <source>
        <dbReference type="SAM" id="Phobius"/>
    </source>
</evidence>
<evidence type="ECO:0000256" key="3">
    <source>
        <dbReference type="ARBA" id="ARBA00022692"/>
    </source>
</evidence>
<dbReference type="Pfam" id="PF02687">
    <property type="entry name" value="FtsX"/>
    <property type="match status" value="2"/>
</dbReference>
<evidence type="ECO:0000313" key="9">
    <source>
        <dbReference type="EMBL" id="OUP22758.1"/>
    </source>
</evidence>
<keyword evidence="2" id="KW-1003">Cell membrane</keyword>
<dbReference type="RefSeq" id="WP_087342083.1">
    <property type="nucleotide sequence ID" value="NZ_NFJX01000001.1"/>
</dbReference>
<dbReference type="Proteomes" id="UP000195950">
    <property type="component" value="Unassembled WGS sequence"/>
</dbReference>
<evidence type="ECO:0000313" key="10">
    <source>
        <dbReference type="Proteomes" id="UP000195950"/>
    </source>
</evidence>